<evidence type="ECO:0000313" key="2">
    <source>
        <dbReference type="Proteomes" id="UP001497623"/>
    </source>
</evidence>
<protein>
    <submittedName>
        <fullName evidence="1">Uncharacterized protein</fullName>
    </submittedName>
</protein>
<dbReference type="Gene3D" id="3.10.10.10">
    <property type="entry name" value="HIV Type 1 Reverse Transcriptase, subunit A, domain 1"/>
    <property type="match status" value="1"/>
</dbReference>
<dbReference type="Proteomes" id="UP001497623">
    <property type="component" value="Unassembled WGS sequence"/>
</dbReference>
<reference evidence="1 2" key="1">
    <citation type="submission" date="2024-05" db="EMBL/GenBank/DDBJ databases">
        <authorList>
            <person name="Wallberg A."/>
        </authorList>
    </citation>
    <scope>NUCLEOTIDE SEQUENCE [LARGE SCALE GENOMIC DNA]</scope>
</reference>
<organism evidence="1 2">
    <name type="scientific">Meganyctiphanes norvegica</name>
    <name type="common">Northern krill</name>
    <name type="synonym">Thysanopoda norvegica</name>
    <dbReference type="NCBI Taxonomy" id="48144"/>
    <lineage>
        <taxon>Eukaryota</taxon>
        <taxon>Metazoa</taxon>
        <taxon>Ecdysozoa</taxon>
        <taxon>Arthropoda</taxon>
        <taxon>Crustacea</taxon>
        <taxon>Multicrustacea</taxon>
        <taxon>Malacostraca</taxon>
        <taxon>Eumalacostraca</taxon>
        <taxon>Eucarida</taxon>
        <taxon>Euphausiacea</taxon>
        <taxon>Euphausiidae</taxon>
        <taxon>Meganyctiphanes</taxon>
    </lineage>
</organism>
<dbReference type="AlphaFoldDB" id="A0AAV2S928"/>
<evidence type="ECO:0000313" key="1">
    <source>
        <dbReference type="EMBL" id="CAL4168796.1"/>
    </source>
</evidence>
<dbReference type="GO" id="GO:0071897">
    <property type="term" value="P:DNA biosynthetic process"/>
    <property type="evidence" value="ECO:0007669"/>
    <property type="project" value="UniProtKB-ARBA"/>
</dbReference>
<comment type="caution">
    <text evidence="1">The sequence shown here is derived from an EMBL/GenBank/DDBJ whole genome shotgun (WGS) entry which is preliminary data.</text>
</comment>
<sequence length="194" mass="21753">MVNNFVEFLNNNNQNPALISICDHHSEILTSAKVIIPDSCHLLNIGEDKDLCALCHGKEGGSDHVRSVIELENTMLPDNLKGNDSSGTQVNRKDKLKELLKKQDLNHLAKDQRKALKRKIMCHDKLFVLGTQELGKIKIPPVKLELDNMKPVRAPAFRHPERAKEIILNLVEDMSSKDVIEPSTASWLSPVVLV</sequence>
<name>A0AAV2S928_MEGNR</name>
<feature type="non-terminal residue" evidence="1">
    <location>
        <position position="194"/>
    </location>
</feature>
<accession>A0AAV2S928</accession>
<dbReference type="InterPro" id="IPR043502">
    <property type="entry name" value="DNA/RNA_pol_sf"/>
</dbReference>
<dbReference type="EMBL" id="CAXKWB010049573">
    <property type="protein sequence ID" value="CAL4168796.1"/>
    <property type="molecule type" value="Genomic_DNA"/>
</dbReference>
<dbReference type="SUPFAM" id="SSF56672">
    <property type="entry name" value="DNA/RNA polymerases"/>
    <property type="match status" value="1"/>
</dbReference>
<keyword evidence="2" id="KW-1185">Reference proteome</keyword>
<proteinExistence type="predicted"/>
<gene>
    <name evidence="1" type="ORF">MNOR_LOCUS33747</name>
</gene>